<organism evidence="2 3">
    <name type="scientific">Coccidioides immitis RMSCC 2394</name>
    <dbReference type="NCBI Taxonomy" id="404692"/>
    <lineage>
        <taxon>Eukaryota</taxon>
        <taxon>Fungi</taxon>
        <taxon>Dikarya</taxon>
        <taxon>Ascomycota</taxon>
        <taxon>Pezizomycotina</taxon>
        <taxon>Eurotiomycetes</taxon>
        <taxon>Eurotiomycetidae</taxon>
        <taxon>Onygenales</taxon>
        <taxon>Onygenaceae</taxon>
        <taxon>Coccidioides</taxon>
    </lineage>
</organism>
<dbReference type="EMBL" id="DS028099">
    <property type="protein sequence ID" value="KMP09285.1"/>
    <property type="molecule type" value="Genomic_DNA"/>
</dbReference>
<keyword evidence="1" id="KW-1133">Transmembrane helix</keyword>
<reference evidence="3" key="1">
    <citation type="journal article" date="2010" name="Genome Res.">
        <title>Population genomic sequencing of Coccidioides fungi reveals recent hybridization and transposon control.</title>
        <authorList>
            <person name="Neafsey D.E."/>
            <person name="Barker B.M."/>
            <person name="Sharpton T.J."/>
            <person name="Stajich J.E."/>
            <person name="Park D.J."/>
            <person name="Whiston E."/>
            <person name="Hung C.-Y."/>
            <person name="McMahan C."/>
            <person name="White J."/>
            <person name="Sykes S."/>
            <person name="Heiman D."/>
            <person name="Young S."/>
            <person name="Zeng Q."/>
            <person name="Abouelleil A."/>
            <person name="Aftuck L."/>
            <person name="Bessette D."/>
            <person name="Brown A."/>
            <person name="FitzGerald M."/>
            <person name="Lui A."/>
            <person name="Macdonald J.P."/>
            <person name="Priest M."/>
            <person name="Orbach M.J."/>
            <person name="Galgiani J.N."/>
            <person name="Kirkland T.N."/>
            <person name="Cole G.T."/>
            <person name="Birren B.W."/>
            <person name="Henn M.R."/>
            <person name="Taylor J.W."/>
            <person name="Rounsley S.D."/>
        </authorList>
    </citation>
    <scope>NUCLEOTIDE SEQUENCE [LARGE SCALE GENOMIC DNA]</scope>
    <source>
        <strain evidence="3">RMSCC 2394</strain>
    </source>
</reference>
<dbReference type="Pfam" id="PF11917">
    <property type="entry name" value="DUF3435"/>
    <property type="match status" value="1"/>
</dbReference>
<keyword evidence="1" id="KW-0812">Transmembrane</keyword>
<accession>A0A0J6YNK4</accession>
<keyword evidence="1" id="KW-0472">Membrane</keyword>
<feature type="transmembrane region" description="Helical" evidence="1">
    <location>
        <begin position="22"/>
        <end position="43"/>
    </location>
</feature>
<sequence>MGEGDNGFLGIKNVNTFLLPEVIYDLTLILSLHVLLLGMLFHIKGLPITKH</sequence>
<proteinExistence type="predicted"/>
<dbReference type="Proteomes" id="UP000054565">
    <property type="component" value="Unassembled WGS sequence"/>
</dbReference>
<evidence type="ECO:0000256" key="1">
    <source>
        <dbReference type="SAM" id="Phobius"/>
    </source>
</evidence>
<name>A0A0J6YNK4_COCIT</name>
<dbReference type="AlphaFoldDB" id="A0A0J6YNK4"/>
<protein>
    <submittedName>
        <fullName evidence="2">Uncharacterized protein</fullName>
    </submittedName>
</protein>
<evidence type="ECO:0000313" key="2">
    <source>
        <dbReference type="EMBL" id="KMP09285.1"/>
    </source>
</evidence>
<gene>
    <name evidence="2" type="ORF">CIRG_09455</name>
</gene>
<evidence type="ECO:0000313" key="3">
    <source>
        <dbReference type="Proteomes" id="UP000054565"/>
    </source>
</evidence>
<dbReference type="InterPro" id="IPR021842">
    <property type="entry name" value="DUF3435"/>
</dbReference>